<organism evidence="2 3">
    <name type="scientific">Elysia crispata</name>
    <name type="common">lettuce slug</name>
    <dbReference type="NCBI Taxonomy" id="231223"/>
    <lineage>
        <taxon>Eukaryota</taxon>
        <taxon>Metazoa</taxon>
        <taxon>Spiralia</taxon>
        <taxon>Lophotrochozoa</taxon>
        <taxon>Mollusca</taxon>
        <taxon>Gastropoda</taxon>
        <taxon>Heterobranchia</taxon>
        <taxon>Euthyneura</taxon>
        <taxon>Panpulmonata</taxon>
        <taxon>Sacoglossa</taxon>
        <taxon>Placobranchoidea</taxon>
        <taxon>Plakobranchidae</taxon>
        <taxon>Elysia</taxon>
    </lineage>
</organism>
<gene>
    <name evidence="2" type="ORF">RRG08_005089</name>
</gene>
<sequence length="258" mass="28816">MQSSGLRARPVVGVSRQHALYPATQWLPACDPARWHTRLWWENVLCVLKNKVAHRRAEVKNKVIKLIQHATSLFFNILVRLTQRRDVLSMRGSGDSSAPTTQWLLEVCFDADMQLNFDLACSKACGQSLLELAPDKHMVPGPHVTSSTTQDRWSAVPHQSIISPSASSDQYQTVGGSNETPYSPDPHSHPPCLHRVPQSSSLDAGLPECPHFCQKSARRVSHAPQTPSLSLLQRKPRRGWGAEQRSLETPFLSEILRP</sequence>
<evidence type="ECO:0000256" key="1">
    <source>
        <dbReference type="SAM" id="MobiDB-lite"/>
    </source>
</evidence>
<feature type="region of interest" description="Disordered" evidence="1">
    <location>
        <begin position="164"/>
        <end position="199"/>
    </location>
</feature>
<accession>A0AAE0Y050</accession>
<dbReference type="Proteomes" id="UP001283361">
    <property type="component" value="Unassembled WGS sequence"/>
</dbReference>
<feature type="compositionally biased region" description="Polar residues" evidence="1">
    <location>
        <begin position="164"/>
        <end position="181"/>
    </location>
</feature>
<reference evidence="2" key="1">
    <citation type="journal article" date="2023" name="G3 (Bethesda)">
        <title>A reference genome for the long-term kleptoplast-retaining sea slug Elysia crispata morphotype clarki.</title>
        <authorList>
            <person name="Eastman K.E."/>
            <person name="Pendleton A.L."/>
            <person name="Shaikh M.A."/>
            <person name="Suttiyut T."/>
            <person name="Ogas R."/>
            <person name="Tomko P."/>
            <person name="Gavelis G."/>
            <person name="Widhalm J.R."/>
            <person name="Wisecaver J.H."/>
        </authorList>
    </citation>
    <scope>NUCLEOTIDE SEQUENCE</scope>
    <source>
        <strain evidence="2">ECLA1</strain>
    </source>
</reference>
<evidence type="ECO:0000313" key="3">
    <source>
        <dbReference type="Proteomes" id="UP001283361"/>
    </source>
</evidence>
<keyword evidence="3" id="KW-1185">Reference proteome</keyword>
<evidence type="ECO:0000313" key="2">
    <source>
        <dbReference type="EMBL" id="KAK3726485.1"/>
    </source>
</evidence>
<comment type="caution">
    <text evidence="2">The sequence shown here is derived from an EMBL/GenBank/DDBJ whole genome shotgun (WGS) entry which is preliminary data.</text>
</comment>
<name>A0AAE0Y050_9GAST</name>
<dbReference type="EMBL" id="JAWDGP010007302">
    <property type="protein sequence ID" value="KAK3726485.1"/>
    <property type="molecule type" value="Genomic_DNA"/>
</dbReference>
<protein>
    <submittedName>
        <fullName evidence="2">Uncharacterized protein</fullName>
    </submittedName>
</protein>
<dbReference type="AlphaFoldDB" id="A0AAE0Y050"/>
<proteinExistence type="predicted"/>
<feature type="region of interest" description="Disordered" evidence="1">
    <location>
        <begin position="217"/>
        <end position="258"/>
    </location>
</feature>